<proteinExistence type="predicted"/>
<comment type="caution">
    <text evidence="1">The sequence shown here is derived from an EMBL/GenBank/DDBJ whole genome shotgun (WGS) entry which is preliminary data.</text>
</comment>
<keyword evidence="2" id="KW-1185">Reference proteome</keyword>
<gene>
    <name evidence="1" type="ORF">BaRGS_00017958</name>
</gene>
<protein>
    <submittedName>
        <fullName evidence="1">Uncharacterized protein</fullName>
    </submittedName>
</protein>
<evidence type="ECO:0000313" key="2">
    <source>
        <dbReference type="Proteomes" id="UP001519460"/>
    </source>
</evidence>
<sequence length="88" mass="9840">MQPTLKSCGYNVIGPHHATPHTVLTAFRYSRCRVPISTFAGRVALTVGYLSGAVGIGFTRSSDIAITNWKRRQKKASEWVISEYEFCF</sequence>
<accession>A0ABD0KU45</accession>
<dbReference type="Proteomes" id="UP001519460">
    <property type="component" value="Unassembled WGS sequence"/>
</dbReference>
<reference evidence="1 2" key="1">
    <citation type="journal article" date="2023" name="Sci. Data">
        <title>Genome assembly of the Korean intertidal mud-creeper Batillaria attramentaria.</title>
        <authorList>
            <person name="Patra A.K."/>
            <person name="Ho P.T."/>
            <person name="Jun S."/>
            <person name="Lee S.J."/>
            <person name="Kim Y."/>
            <person name="Won Y.J."/>
        </authorList>
    </citation>
    <scope>NUCLEOTIDE SEQUENCE [LARGE SCALE GENOMIC DNA]</scope>
    <source>
        <strain evidence="1">Wonlab-2016</strain>
    </source>
</reference>
<organism evidence="1 2">
    <name type="scientific">Batillaria attramentaria</name>
    <dbReference type="NCBI Taxonomy" id="370345"/>
    <lineage>
        <taxon>Eukaryota</taxon>
        <taxon>Metazoa</taxon>
        <taxon>Spiralia</taxon>
        <taxon>Lophotrochozoa</taxon>
        <taxon>Mollusca</taxon>
        <taxon>Gastropoda</taxon>
        <taxon>Caenogastropoda</taxon>
        <taxon>Sorbeoconcha</taxon>
        <taxon>Cerithioidea</taxon>
        <taxon>Batillariidae</taxon>
        <taxon>Batillaria</taxon>
    </lineage>
</organism>
<name>A0ABD0KU45_9CAEN</name>
<dbReference type="AlphaFoldDB" id="A0ABD0KU45"/>
<dbReference type="EMBL" id="JACVVK020000123">
    <property type="protein sequence ID" value="KAK7490729.1"/>
    <property type="molecule type" value="Genomic_DNA"/>
</dbReference>
<evidence type="ECO:0000313" key="1">
    <source>
        <dbReference type="EMBL" id="KAK7490729.1"/>
    </source>
</evidence>